<dbReference type="KEGG" id="anp:FK178_12060"/>
<sequence length="105" mass="11556">MKLISPYISGLLGLIIIAATLLQSIHELSHNIAADDFSGEMTINPVALDCDLCDFHFSSVDLPEHNNHNLYLPFKESVYSISITATVYPFTHNLFSLRAPPAVIA</sequence>
<dbReference type="EMBL" id="CP042476">
    <property type="protein sequence ID" value="QED38403.1"/>
    <property type="molecule type" value="Genomic_DNA"/>
</dbReference>
<proteinExistence type="predicted"/>
<evidence type="ECO:0000313" key="1">
    <source>
        <dbReference type="EMBL" id="QED38403.1"/>
    </source>
</evidence>
<dbReference type="RefSeq" id="WP_146835465.1">
    <property type="nucleotide sequence ID" value="NZ_CP042476.1"/>
</dbReference>
<organism evidence="1 2">
    <name type="scientific">Antarcticibacterium arcticum</name>
    <dbReference type="NCBI Taxonomy" id="2585771"/>
    <lineage>
        <taxon>Bacteria</taxon>
        <taxon>Pseudomonadati</taxon>
        <taxon>Bacteroidota</taxon>
        <taxon>Flavobacteriia</taxon>
        <taxon>Flavobacteriales</taxon>
        <taxon>Flavobacteriaceae</taxon>
        <taxon>Antarcticibacterium</taxon>
    </lineage>
</organism>
<evidence type="ECO:0000313" key="2">
    <source>
        <dbReference type="Proteomes" id="UP000321954"/>
    </source>
</evidence>
<name>A0A5B8YP60_9FLAO</name>
<dbReference type="Proteomes" id="UP000321954">
    <property type="component" value="Chromosome"/>
</dbReference>
<gene>
    <name evidence="1" type="ORF">FK178_12060</name>
</gene>
<dbReference type="OrthoDB" id="1445232at2"/>
<accession>A0A5B8YP60</accession>
<reference evidence="1 2" key="1">
    <citation type="submission" date="2019-08" db="EMBL/GenBank/DDBJ databases">
        <title>Antarcticibacterium arcticum sp. nov., a bacterium isolated from marine sediment of the Canadian Beaufort Sea.</title>
        <authorList>
            <person name="Lee Y.M."/>
            <person name="Baek K."/>
            <person name="Lee D.-H."/>
            <person name="Shin S.C."/>
            <person name="Jin Y.K."/>
            <person name="Park Y."/>
        </authorList>
    </citation>
    <scope>NUCLEOTIDE SEQUENCE [LARGE SCALE GENOMIC DNA]</scope>
    <source>
        <strain evidence="1 2">PAMC 28998</strain>
    </source>
</reference>
<protein>
    <submittedName>
        <fullName evidence="1">Uncharacterized protein</fullName>
    </submittedName>
</protein>
<keyword evidence="2" id="KW-1185">Reference proteome</keyword>
<dbReference type="AlphaFoldDB" id="A0A5B8YP60"/>